<keyword evidence="6 12" id="KW-0653">Protein transport</keyword>
<evidence type="ECO:0000256" key="3">
    <source>
        <dbReference type="ARBA" id="ARBA00022448"/>
    </source>
</evidence>
<dbReference type="GO" id="GO:0005744">
    <property type="term" value="C:TIM23 mitochondrial import inner membrane translocase complex"/>
    <property type="evidence" value="ECO:0007669"/>
    <property type="project" value="UniProtKB-UniRule"/>
</dbReference>
<comment type="function">
    <text evidence="12">Essential component of the TIM23 complex, a complex that mediates the translocation of transit peptide-containing proteins across the mitochondrial inner membrane.</text>
</comment>
<dbReference type="AlphaFoldDB" id="A0A7N0VKQ3"/>
<dbReference type="PROSITE" id="PS50969">
    <property type="entry name" value="FCP1"/>
    <property type="match status" value="1"/>
</dbReference>
<dbReference type="InterPro" id="IPR023214">
    <property type="entry name" value="HAD_sf"/>
</dbReference>
<comment type="subunit">
    <text evidence="12">Component of the TIM23 complex.</text>
</comment>
<dbReference type="InterPro" id="IPR036412">
    <property type="entry name" value="HAD-like_sf"/>
</dbReference>
<comment type="subcellular location">
    <subcellularLocation>
        <location evidence="1 12">Mitochondrion inner membrane</location>
        <topology evidence="1 12">Single-pass membrane protein</topology>
    </subcellularLocation>
</comment>
<dbReference type="Pfam" id="PF03031">
    <property type="entry name" value="NIF"/>
    <property type="match status" value="1"/>
</dbReference>
<evidence type="ECO:0000259" key="13">
    <source>
        <dbReference type="PROSITE" id="PS50969"/>
    </source>
</evidence>
<evidence type="ECO:0000256" key="12">
    <source>
        <dbReference type="RuleBase" id="RU365079"/>
    </source>
</evidence>
<dbReference type="SUPFAM" id="SSF56784">
    <property type="entry name" value="HAD-like"/>
    <property type="match status" value="1"/>
</dbReference>
<evidence type="ECO:0000256" key="5">
    <source>
        <dbReference type="ARBA" id="ARBA00022792"/>
    </source>
</evidence>
<sequence>MTLIFAPYIFPACHVRTQRCRAARSCVTFFKRRFSSDIAAKEAAAASSAALLQGQPLSDSVADPNSTPTRKSAAFLKYGLLSTVVGAGAAAGYVTYEYTTEELDEKTKPLRDSANFGFGNTASPFEKFQALVYWAPLAVPSKAVELYLDIRRAIETHIREYTEPSSEKLLPDLRPMEKHLFTLVLDLNETLIHSDWKRDRGWQTFKRPGVDAFLEQLAQFYEIIVYSDQQNMYVDPIIERLDQKGSIRYKLSRDATKYQNGKHYRDLSKLNREPSRILYVSGHALESTLQPENCVQIKPWKLEAEDTTLLDLIPFLEFVARHKPADIRPVLASYKGHDVATEFLKRSKEHQRRILEQRQQGRLRLH</sequence>
<keyword evidence="8" id="KW-1133">Transmembrane helix</keyword>
<dbReference type="InterPro" id="IPR050365">
    <property type="entry name" value="TIM50"/>
</dbReference>
<dbReference type="InterPro" id="IPR004274">
    <property type="entry name" value="FCP1_dom"/>
</dbReference>
<evidence type="ECO:0000256" key="6">
    <source>
        <dbReference type="ARBA" id="ARBA00022927"/>
    </source>
</evidence>
<evidence type="ECO:0000313" key="15">
    <source>
        <dbReference type="Proteomes" id="UP000594263"/>
    </source>
</evidence>
<keyword evidence="4" id="KW-0812">Transmembrane</keyword>
<evidence type="ECO:0000256" key="9">
    <source>
        <dbReference type="ARBA" id="ARBA00023010"/>
    </source>
</evidence>
<name>A0A7N0VKQ3_KALFE</name>
<organism evidence="14 15">
    <name type="scientific">Kalanchoe fedtschenkoi</name>
    <name type="common">Lavender scallops</name>
    <name type="synonym">South American air plant</name>
    <dbReference type="NCBI Taxonomy" id="63787"/>
    <lineage>
        <taxon>Eukaryota</taxon>
        <taxon>Viridiplantae</taxon>
        <taxon>Streptophyta</taxon>
        <taxon>Embryophyta</taxon>
        <taxon>Tracheophyta</taxon>
        <taxon>Spermatophyta</taxon>
        <taxon>Magnoliopsida</taxon>
        <taxon>eudicotyledons</taxon>
        <taxon>Gunneridae</taxon>
        <taxon>Pentapetalae</taxon>
        <taxon>Saxifragales</taxon>
        <taxon>Crassulaceae</taxon>
        <taxon>Kalanchoe</taxon>
    </lineage>
</organism>
<evidence type="ECO:0000256" key="2">
    <source>
        <dbReference type="ARBA" id="ARBA00006344"/>
    </source>
</evidence>
<evidence type="ECO:0000256" key="4">
    <source>
        <dbReference type="ARBA" id="ARBA00022692"/>
    </source>
</evidence>
<evidence type="ECO:0000313" key="14">
    <source>
        <dbReference type="EnsemblPlants" id="Kaladp1207s0003.1.v1.1"/>
    </source>
</evidence>
<dbReference type="Gramene" id="Kaladp1207s0003.1.v1.1">
    <property type="protein sequence ID" value="Kaladp1207s0003.1.v1.1"/>
    <property type="gene ID" value="Kaladp1207s0003.v1.1"/>
</dbReference>
<keyword evidence="3 12" id="KW-0813">Transport</keyword>
<dbReference type="PANTHER" id="PTHR12210">
    <property type="entry name" value="DULLARD PROTEIN PHOSPHATASE"/>
    <property type="match status" value="1"/>
</dbReference>
<dbReference type="OMA" id="HKPADIR"/>
<evidence type="ECO:0000256" key="7">
    <source>
        <dbReference type="ARBA" id="ARBA00022946"/>
    </source>
</evidence>
<evidence type="ECO:0000256" key="1">
    <source>
        <dbReference type="ARBA" id="ARBA00004434"/>
    </source>
</evidence>
<dbReference type="FunFam" id="3.40.50.1000:FF:000019">
    <property type="entry name" value="Mitochondrial import inner membrane translocase subunit TIM50"/>
    <property type="match status" value="1"/>
</dbReference>
<dbReference type="GO" id="GO:0015031">
    <property type="term" value="P:protein transport"/>
    <property type="evidence" value="ECO:0007669"/>
    <property type="project" value="UniProtKB-KW"/>
</dbReference>
<dbReference type="Gene3D" id="3.40.50.1000">
    <property type="entry name" value="HAD superfamily/HAD-like"/>
    <property type="match status" value="1"/>
</dbReference>
<evidence type="ECO:0000256" key="10">
    <source>
        <dbReference type="ARBA" id="ARBA00023128"/>
    </source>
</evidence>
<dbReference type="Proteomes" id="UP000594263">
    <property type="component" value="Unplaced"/>
</dbReference>
<protein>
    <recommendedName>
        <fullName evidence="12">Mitochondrial import inner membrane translocase subunit TIM50</fullName>
    </recommendedName>
</protein>
<keyword evidence="11" id="KW-0472">Membrane</keyword>
<keyword evidence="15" id="KW-1185">Reference proteome</keyword>
<reference evidence="14" key="1">
    <citation type="submission" date="2021-01" db="UniProtKB">
        <authorList>
            <consortium name="EnsemblPlants"/>
        </authorList>
    </citation>
    <scope>IDENTIFICATION</scope>
</reference>
<dbReference type="CDD" id="cd07521">
    <property type="entry name" value="HAD_FCP1-like"/>
    <property type="match status" value="1"/>
</dbReference>
<accession>A0A7N0VKQ3</accession>
<feature type="domain" description="FCP1 homology" evidence="13">
    <location>
        <begin position="176"/>
        <end position="319"/>
    </location>
</feature>
<evidence type="ECO:0000256" key="8">
    <source>
        <dbReference type="ARBA" id="ARBA00022989"/>
    </source>
</evidence>
<keyword evidence="10 12" id="KW-0496">Mitochondrion</keyword>
<comment type="similarity">
    <text evidence="2 12">Belongs to the TIM50 family.</text>
</comment>
<dbReference type="SMART" id="SM00577">
    <property type="entry name" value="CPDc"/>
    <property type="match status" value="1"/>
</dbReference>
<keyword evidence="9 12" id="KW-0811">Translocation</keyword>
<proteinExistence type="inferred from homology"/>
<evidence type="ECO:0000256" key="11">
    <source>
        <dbReference type="ARBA" id="ARBA00023136"/>
    </source>
</evidence>
<keyword evidence="7 12" id="KW-0809">Transit peptide</keyword>
<keyword evidence="5" id="KW-0999">Mitochondrion inner membrane</keyword>
<dbReference type="EnsemblPlants" id="Kaladp1207s0003.1.v1.1">
    <property type="protein sequence ID" value="Kaladp1207s0003.1.v1.1"/>
    <property type="gene ID" value="Kaladp1207s0003.v1.1"/>
</dbReference>